<evidence type="ECO:0000313" key="2">
    <source>
        <dbReference type="Proteomes" id="UP000790347"/>
    </source>
</evidence>
<organism evidence="1 2">
    <name type="scientific">Dermatophagoides farinae</name>
    <name type="common">American house dust mite</name>
    <dbReference type="NCBI Taxonomy" id="6954"/>
    <lineage>
        <taxon>Eukaryota</taxon>
        <taxon>Metazoa</taxon>
        <taxon>Ecdysozoa</taxon>
        <taxon>Arthropoda</taxon>
        <taxon>Chelicerata</taxon>
        <taxon>Arachnida</taxon>
        <taxon>Acari</taxon>
        <taxon>Acariformes</taxon>
        <taxon>Sarcoptiformes</taxon>
        <taxon>Astigmata</taxon>
        <taxon>Psoroptidia</taxon>
        <taxon>Analgoidea</taxon>
        <taxon>Pyroglyphidae</taxon>
        <taxon>Dermatophagoidinae</taxon>
        <taxon>Dermatophagoides</taxon>
    </lineage>
</organism>
<gene>
    <name evidence="1" type="ORF">DERF_008916</name>
</gene>
<sequence>MKEIWFRMNCILHDIPENNMKMMVGIIDQDEKDDNVDAAFERHLVRQPFSSPRSWECINSFQKNRKI</sequence>
<name>A0A922L7F6_DERFA</name>
<accession>A0A922L7F6</accession>
<dbReference type="AlphaFoldDB" id="A0A922L7F6"/>
<dbReference type="EMBL" id="ASGP02000003">
    <property type="protein sequence ID" value="KAH9518324.1"/>
    <property type="molecule type" value="Genomic_DNA"/>
</dbReference>
<protein>
    <submittedName>
        <fullName evidence="1">Uncharacterized protein</fullName>
    </submittedName>
</protein>
<reference evidence="1" key="1">
    <citation type="submission" date="2013-05" db="EMBL/GenBank/DDBJ databases">
        <authorList>
            <person name="Yim A.K.Y."/>
            <person name="Chan T.F."/>
            <person name="Ji K.M."/>
            <person name="Liu X.Y."/>
            <person name="Zhou J.W."/>
            <person name="Li R.Q."/>
            <person name="Yang K.Y."/>
            <person name="Li J."/>
            <person name="Li M."/>
            <person name="Law P.T.W."/>
            <person name="Wu Y.L."/>
            <person name="Cai Z.L."/>
            <person name="Qin H."/>
            <person name="Bao Y."/>
            <person name="Leung R.K.K."/>
            <person name="Ng P.K.S."/>
            <person name="Zou J."/>
            <person name="Zhong X.J."/>
            <person name="Ran P.X."/>
            <person name="Zhong N.S."/>
            <person name="Liu Z.G."/>
            <person name="Tsui S.K.W."/>
        </authorList>
    </citation>
    <scope>NUCLEOTIDE SEQUENCE</scope>
    <source>
        <strain evidence="1">Derf</strain>
        <tissue evidence="1">Whole organism</tissue>
    </source>
</reference>
<comment type="caution">
    <text evidence="1">The sequence shown here is derived from an EMBL/GenBank/DDBJ whole genome shotgun (WGS) entry which is preliminary data.</text>
</comment>
<reference evidence="1" key="2">
    <citation type="journal article" date="2022" name="Res Sq">
        <title>Comparative Genomics Reveals Insights into the Divergent Evolution of Astigmatic Mites and Household Pest Adaptations.</title>
        <authorList>
            <person name="Xiong Q."/>
            <person name="Wan A.T.-Y."/>
            <person name="Liu X.-Y."/>
            <person name="Fung C.S.-H."/>
            <person name="Xiao X."/>
            <person name="Malainual N."/>
            <person name="Hou J."/>
            <person name="Wang L."/>
            <person name="Wang M."/>
            <person name="Yang K."/>
            <person name="Cui Y."/>
            <person name="Leung E."/>
            <person name="Nong W."/>
            <person name="Shin S.-K."/>
            <person name="Au S."/>
            <person name="Jeong K.Y."/>
            <person name="Chew F.T."/>
            <person name="Hui J."/>
            <person name="Leung T.F."/>
            <person name="Tungtrongchitr A."/>
            <person name="Zhong N."/>
            <person name="Liu Z."/>
            <person name="Tsui S."/>
        </authorList>
    </citation>
    <scope>NUCLEOTIDE SEQUENCE</scope>
    <source>
        <strain evidence="1">Derf</strain>
        <tissue evidence="1">Whole organism</tissue>
    </source>
</reference>
<dbReference type="Proteomes" id="UP000790347">
    <property type="component" value="Unassembled WGS sequence"/>
</dbReference>
<keyword evidence="2" id="KW-1185">Reference proteome</keyword>
<proteinExistence type="predicted"/>
<evidence type="ECO:0000313" key="1">
    <source>
        <dbReference type="EMBL" id="KAH9518324.1"/>
    </source>
</evidence>